<feature type="compositionally biased region" description="Basic residues" evidence="1">
    <location>
        <begin position="278"/>
        <end position="292"/>
    </location>
</feature>
<keyword evidence="2" id="KW-0812">Transmembrane</keyword>
<keyword evidence="4" id="KW-1185">Reference proteome</keyword>
<organism evidence="3 4">
    <name type="scientific">Georgenia halophila</name>
    <dbReference type="NCBI Taxonomy" id="620889"/>
    <lineage>
        <taxon>Bacteria</taxon>
        <taxon>Bacillati</taxon>
        <taxon>Actinomycetota</taxon>
        <taxon>Actinomycetes</taxon>
        <taxon>Micrococcales</taxon>
        <taxon>Bogoriellaceae</taxon>
        <taxon>Georgenia</taxon>
    </lineage>
</organism>
<dbReference type="Pfam" id="PF17784">
    <property type="entry name" value="Sulfotransfer_4"/>
    <property type="match status" value="1"/>
</dbReference>
<dbReference type="PANTHER" id="PTHR36978">
    <property type="entry name" value="P-LOOP CONTAINING NUCLEOTIDE TRIPHOSPHATE HYDROLASE"/>
    <property type="match status" value="1"/>
</dbReference>
<dbReference type="EMBL" id="BAABGN010000013">
    <property type="protein sequence ID" value="GAA4432433.1"/>
    <property type="molecule type" value="Genomic_DNA"/>
</dbReference>
<sequence>MDVVGAGLGRTGTLSVKTALERLGYTPCHHMTEAVRRGELAERWARVLAGEPVPWHEIFAGYRSTVDWPAAARWREIVDAYPDARVLLTVRDPDRWYDSMSATILAQAYGDSAMDRAVMSLLRVLRPSQSRLVEELRPMLDDFFHGADAAARGRMPTRAEAVAAYERHVREVQAHVPADRLLTFDVRDGWEPLCAFLGVDVPDEPFPKVNDSASFAAQARRMMAGPRARSVLAAAASLAALVVAAASVAIVRRREGWPGRARPSRRRARPRWGSGPGTRRRRPGRPRPRASR</sequence>
<feature type="region of interest" description="Disordered" evidence="1">
    <location>
        <begin position="258"/>
        <end position="292"/>
    </location>
</feature>
<dbReference type="InterPro" id="IPR027417">
    <property type="entry name" value="P-loop_NTPase"/>
</dbReference>
<proteinExistence type="predicted"/>
<accession>A0ABP8LP23</accession>
<dbReference type="PANTHER" id="PTHR36978:SF4">
    <property type="entry name" value="P-LOOP CONTAINING NUCLEOSIDE TRIPHOSPHATE HYDROLASE PROTEIN"/>
    <property type="match status" value="1"/>
</dbReference>
<comment type="caution">
    <text evidence="3">The sequence shown here is derived from an EMBL/GenBank/DDBJ whole genome shotgun (WGS) entry which is preliminary data.</text>
</comment>
<evidence type="ECO:0000256" key="2">
    <source>
        <dbReference type="SAM" id="Phobius"/>
    </source>
</evidence>
<dbReference type="Proteomes" id="UP001500622">
    <property type="component" value="Unassembled WGS sequence"/>
</dbReference>
<evidence type="ECO:0000313" key="3">
    <source>
        <dbReference type="EMBL" id="GAA4432433.1"/>
    </source>
</evidence>
<reference evidence="4" key="1">
    <citation type="journal article" date="2019" name="Int. J. Syst. Evol. Microbiol.">
        <title>The Global Catalogue of Microorganisms (GCM) 10K type strain sequencing project: providing services to taxonomists for standard genome sequencing and annotation.</title>
        <authorList>
            <consortium name="The Broad Institute Genomics Platform"/>
            <consortium name="The Broad Institute Genome Sequencing Center for Infectious Disease"/>
            <person name="Wu L."/>
            <person name="Ma J."/>
        </authorList>
    </citation>
    <scope>NUCLEOTIDE SEQUENCE [LARGE SCALE GENOMIC DNA]</scope>
    <source>
        <strain evidence="4">JCM 17810</strain>
    </source>
</reference>
<feature type="transmembrane region" description="Helical" evidence="2">
    <location>
        <begin position="231"/>
        <end position="251"/>
    </location>
</feature>
<name>A0ABP8LP23_9MICO</name>
<evidence type="ECO:0000313" key="4">
    <source>
        <dbReference type="Proteomes" id="UP001500622"/>
    </source>
</evidence>
<protein>
    <submittedName>
        <fullName evidence="3">Sulfotransferase family protein</fullName>
    </submittedName>
</protein>
<dbReference type="SUPFAM" id="SSF52540">
    <property type="entry name" value="P-loop containing nucleoside triphosphate hydrolases"/>
    <property type="match status" value="1"/>
</dbReference>
<dbReference type="Gene3D" id="3.40.50.300">
    <property type="entry name" value="P-loop containing nucleotide triphosphate hydrolases"/>
    <property type="match status" value="1"/>
</dbReference>
<gene>
    <name evidence="3" type="ORF">GCM10023169_38140</name>
</gene>
<evidence type="ECO:0000256" key="1">
    <source>
        <dbReference type="SAM" id="MobiDB-lite"/>
    </source>
</evidence>
<keyword evidence="2" id="KW-0472">Membrane</keyword>
<dbReference type="InterPro" id="IPR040632">
    <property type="entry name" value="Sulfotransfer_4"/>
</dbReference>
<keyword evidence="2" id="KW-1133">Transmembrane helix</keyword>